<dbReference type="PANTHER" id="PTHR42973:SF39">
    <property type="entry name" value="FAD-BINDING PCMH-TYPE DOMAIN-CONTAINING PROTEIN"/>
    <property type="match status" value="1"/>
</dbReference>
<reference evidence="7 8" key="1">
    <citation type="submission" date="2023-03" db="EMBL/GenBank/DDBJ databases">
        <title>WGS of Methanotrichaceae archaeon Mx.</title>
        <authorList>
            <person name="Sorokin D.Y."/>
            <person name="Merkel A.Y."/>
        </authorList>
    </citation>
    <scope>NUCLEOTIDE SEQUENCE [LARGE SCALE GENOMIC DNA]</scope>
    <source>
        <strain evidence="7 8">Mx</strain>
    </source>
</reference>
<dbReference type="InterPro" id="IPR016169">
    <property type="entry name" value="FAD-bd_PCMH_sub2"/>
</dbReference>
<dbReference type="PROSITE" id="PS51387">
    <property type="entry name" value="FAD_PCMH"/>
    <property type="match status" value="1"/>
</dbReference>
<keyword evidence="4" id="KW-0274">FAD</keyword>
<dbReference type="Pfam" id="PF08031">
    <property type="entry name" value="BBE"/>
    <property type="match status" value="1"/>
</dbReference>
<evidence type="ECO:0000256" key="4">
    <source>
        <dbReference type="ARBA" id="ARBA00022827"/>
    </source>
</evidence>
<proteinExistence type="inferred from homology"/>
<dbReference type="SUPFAM" id="SSF55103">
    <property type="entry name" value="FAD-linked oxidases, C-terminal domain"/>
    <property type="match status" value="1"/>
</dbReference>
<dbReference type="InterPro" id="IPR012951">
    <property type="entry name" value="BBE"/>
</dbReference>
<protein>
    <submittedName>
        <fullName evidence="7">FAD-binding oxidoreductase</fullName>
    </submittedName>
</protein>
<dbReference type="InterPro" id="IPR006094">
    <property type="entry name" value="Oxid_FAD_bind_N"/>
</dbReference>
<evidence type="ECO:0000313" key="8">
    <source>
        <dbReference type="Proteomes" id="UP001220010"/>
    </source>
</evidence>
<dbReference type="Gene3D" id="3.30.43.10">
    <property type="entry name" value="Uridine Diphospho-n-acetylenolpyruvylglucosamine Reductase, domain 2"/>
    <property type="match status" value="1"/>
</dbReference>
<comment type="similarity">
    <text evidence="2">Belongs to the oxygen-dependent FAD-linked oxidoreductase family.</text>
</comment>
<keyword evidence="3" id="KW-0285">Flavoprotein</keyword>
<dbReference type="Pfam" id="PF01565">
    <property type="entry name" value="FAD_binding_4"/>
    <property type="match status" value="1"/>
</dbReference>
<gene>
    <name evidence="7" type="ORF">P0O15_08965</name>
</gene>
<evidence type="ECO:0000313" key="7">
    <source>
        <dbReference type="EMBL" id="MDF0591287.1"/>
    </source>
</evidence>
<dbReference type="InterPro" id="IPR016166">
    <property type="entry name" value="FAD-bd_PCMH"/>
</dbReference>
<evidence type="ECO:0000259" key="6">
    <source>
        <dbReference type="PROSITE" id="PS51387"/>
    </source>
</evidence>
<name>A0ABT5X9C3_9EURY</name>
<evidence type="ECO:0000256" key="5">
    <source>
        <dbReference type="ARBA" id="ARBA00023002"/>
    </source>
</evidence>
<dbReference type="InterPro" id="IPR016164">
    <property type="entry name" value="FAD-linked_Oxase-like_C"/>
</dbReference>
<comment type="cofactor">
    <cofactor evidence="1">
        <name>FAD</name>
        <dbReference type="ChEBI" id="CHEBI:57692"/>
    </cofactor>
</comment>
<sequence length="461" mass="49383">MTGKIDRAALEDLSKNFDGEIMLPDHPAYDEARQVYNKMIDRRPAIIAQCAGTEDVVSAVRFGLDLGLEIAVRSGGHSVAGWGVTDGGLMIDLRPMNAVEVDPEARIAHVAGGATCGDVARACEPYKLVTTGGTASTTGVAGFTLGGGWGYLSRKFGLACDNLLSVELVTSDGGIVVASEEEHPELFWALHGGGGNFGVATNFTFRLHPLPAATMALLIFPPEEGPKVVRRVRDLFEAGAPDELNVEVVYLTAPPEEFVPSHLVNRLSLLVNAFYAGSESEARKALAPLFELGPGGEMIAEMSYADIQSAFDSQAGFRYYGSAELLPALPDEAVERFCDRALDMIVPSASAQTISSWGGAIARQAGDWPMANRDAAWLVYPFGQWTDASDDERGIAWVKALGSDMAPYAADGTYINLITDEGRKRTIASYGGEAKYQRLAAVKARYDPDNIFSLNHNIQPG</sequence>
<evidence type="ECO:0000256" key="3">
    <source>
        <dbReference type="ARBA" id="ARBA00022630"/>
    </source>
</evidence>
<feature type="domain" description="FAD-binding PCMH-type" evidence="6">
    <location>
        <begin position="39"/>
        <end position="210"/>
    </location>
</feature>
<dbReference type="EMBL" id="JARFPK010000033">
    <property type="protein sequence ID" value="MDF0591287.1"/>
    <property type="molecule type" value="Genomic_DNA"/>
</dbReference>
<comment type="caution">
    <text evidence="7">The sequence shown here is derived from an EMBL/GenBank/DDBJ whole genome shotgun (WGS) entry which is preliminary data.</text>
</comment>
<keyword evidence="8" id="KW-1185">Reference proteome</keyword>
<dbReference type="SUPFAM" id="SSF56176">
    <property type="entry name" value="FAD-binding/transporter-associated domain-like"/>
    <property type="match status" value="1"/>
</dbReference>
<dbReference type="PANTHER" id="PTHR42973">
    <property type="entry name" value="BINDING OXIDOREDUCTASE, PUTATIVE (AFU_ORTHOLOGUE AFUA_1G17690)-RELATED"/>
    <property type="match status" value="1"/>
</dbReference>
<evidence type="ECO:0000256" key="1">
    <source>
        <dbReference type="ARBA" id="ARBA00001974"/>
    </source>
</evidence>
<dbReference type="InterPro" id="IPR050416">
    <property type="entry name" value="FAD-linked_Oxidoreductase"/>
</dbReference>
<dbReference type="PROSITE" id="PS00862">
    <property type="entry name" value="OX2_COVAL_FAD"/>
    <property type="match status" value="1"/>
</dbReference>
<dbReference type="InterPro" id="IPR006093">
    <property type="entry name" value="Oxy_OxRdtase_FAD_BS"/>
</dbReference>
<keyword evidence="5" id="KW-0560">Oxidoreductase</keyword>
<dbReference type="RefSeq" id="WP_316967023.1">
    <property type="nucleotide sequence ID" value="NZ_JARFPK010000033.1"/>
</dbReference>
<dbReference type="Gene3D" id="3.30.465.10">
    <property type="match status" value="1"/>
</dbReference>
<evidence type="ECO:0000256" key="2">
    <source>
        <dbReference type="ARBA" id="ARBA00005466"/>
    </source>
</evidence>
<dbReference type="Proteomes" id="UP001220010">
    <property type="component" value="Unassembled WGS sequence"/>
</dbReference>
<organism evidence="7 8">
    <name type="scientific">Candidatus Methanocrinis natronophilus</name>
    <dbReference type="NCBI Taxonomy" id="3033396"/>
    <lineage>
        <taxon>Archaea</taxon>
        <taxon>Methanobacteriati</taxon>
        <taxon>Methanobacteriota</taxon>
        <taxon>Stenosarchaea group</taxon>
        <taxon>Methanomicrobia</taxon>
        <taxon>Methanotrichales</taxon>
        <taxon>Methanotrichaceae</taxon>
        <taxon>Methanocrinis</taxon>
    </lineage>
</organism>
<dbReference type="Gene3D" id="3.40.462.20">
    <property type="match status" value="1"/>
</dbReference>
<dbReference type="InterPro" id="IPR036318">
    <property type="entry name" value="FAD-bd_PCMH-like_sf"/>
</dbReference>
<dbReference type="InterPro" id="IPR016167">
    <property type="entry name" value="FAD-bd_PCMH_sub1"/>
</dbReference>
<accession>A0ABT5X9C3</accession>